<evidence type="ECO:0000256" key="1">
    <source>
        <dbReference type="SAM" id="Coils"/>
    </source>
</evidence>
<dbReference type="EMBL" id="JANUCT010000002">
    <property type="protein sequence ID" value="MCS3902384.1"/>
    <property type="molecule type" value="Genomic_DNA"/>
</dbReference>
<accession>A0AAE3HJU4</accession>
<evidence type="ECO:0000313" key="3">
    <source>
        <dbReference type="Proteomes" id="UP001204445"/>
    </source>
</evidence>
<evidence type="ECO:0000313" key="2">
    <source>
        <dbReference type="EMBL" id="MCS3902384.1"/>
    </source>
</evidence>
<sequence length="93" mass="10455">MATSESSNKEQQDLQEQLNALRNDFSEITQTVREISANRAHQGQEKLRETADRTRAQVRESLHSVQGEIEQRPYASMAAAFGVGLLLGKLLDR</sequence>
<organism evidence="2 3">
    <name type="scientific">Methylohalomonas lacus</name>
    <dbReference type="NCBI Taxonomy" id="398773"/>
    <lineage>
        <taxon>Bacteria</taxon>
        <taxon>Pseudomonadati</taxon>
        <taxon>Pseudomonadota</taxon>
        <taxon>Gammaproteobacteria</taxon>
        <taxon>Methylohalomonadales</taxon>
        <taxon>Methylohalomonadaceae</taxon>
        <taxon>Methylohalomonas</taxon>
    </lineage>
</organism>
<comment type="caution">
    <text evidence="2">The sequence shown here is derived from an EMBL/GenBank/DDBJ whole genome shotgun (WGS) entry which is preliminary data.</text>
</comment>
<feature type="coiled-coil region" evidence="1">
    <location>
        <begin position="4"/>
        <end position="31"/>
    </location>
</feature>
<dbReference type="RefSeq" id="WP_259053897.1">
    <property type="nucleotide sequence ID" value="NZ_JANUCT010000002.1"/>
</dbReference>
<reference evidence="2" key="1">
    <citation type="submission" date="2022-08" db="EMBL/GenBank/DDBJ databases">
        <title>Genomic Encyclopedia of Type Strains, Phase III (KMG-III): the genomes of soil and plant-associated and newly described type strains.</title>
        <authorList>
            <person name="Whitman W."/>
        </authorList>
    </citation>
    <scope>NUCLEOTIDE SEQUENCE</scope>
    <source>
        <strain evidence="2">HMT 1</strain>
    </source>
</reference>
<keyword evidence="3" id="KW-1185">Reference proteome</keyword>
<keyword evidence="1" id="KW-0175">Coiled coil</keyword>
<dbReference type="Proteomes" id="UP001204445">
    <property type="component" value="Unassembled WGS sequence"/>
</dbReference>
<dbReference type="AlphaFoldDB" id="A0AAE3HJU4"/>
<protein>
    <submittedName>
        <fullName evidence="2">ElaB/YqjD/DUF883 family membrane-anchored ribosome-binding protein</fullName>
    </submittedName>
</protein>
<proteinExistence type="predicted"/>
<gene>
    <name evidence="2" type="ORF">J2T55_000380</name>
</gene>
<name>A0AAE3HJU4_9GAMM</name>